<dbReference type="Gene3D" id="3.40.50.10240">
    <property type="entry name" value="Thiamin pyrophosphokinase, catalytic domain"/>
    <property type="match status" value="1"/>
</dbReference>
<dbReference type="GO" id="GO:0016301">
    <property type="term" value="F:kinase activity"/>
    <property type="evidence" value="ECO:0007669"/>
    <property type="project" value="UniProtKB-KW"/>
</dbReference>
<dbReference type="OrthoDB" id="9804377at2"/>
<dbReference type="SUPFAM" id="SSF63999">
    <property type="entry name" value="Thiamin pyrophosphokinase, catalytic domain"/>
    <property type="match status" value="1"/>
</dbReference>
<evidence type="ECO:0000256" key="5">
    <source>
        <dbReference type="NCBIfam" id="TIGR01378"/>
    </source>
</evidence>
<dbReference type="PANTHER" id="PTHR41299">
    <property type="entry name" value="THIAMINE PYROPHOSPHOKINASE"/>
    <property type="match status" value="1"/>
</dbReference>
<dbReference type="EC" id="2.7.6.2" evidence="5"/>
<evidence type="ECO:0000259" key="6">
    <source>
        <dbReference type="SMART" id="SM00983"/>
    </source>
</evidence>
<name>A0A9X5GS60_9FIRM</name>
<sequence length="206" mass="22139">MGICYIVGAGEFGRGLPCPTGEDMVIACDGGYAHCQRKGIKMDLVVGDFDSLGKAPAHPKVITLKPEKDETDTGWAVTEGWKKGYREFVIYGGTGGRISHTIANIQLLADLAGKGASGILIGAHSWYRVLCDGEIHFGAQESGFLSVFCLGDTASGVYEEGFKYALEDAVLRKEYPVGVSNEFVGKESRVAVRKGMLLLIQEDKQA</sequence>
<evidence type="ECO:0000256" key="1">
    <source>
        <dbReference type="ARBA" id="ARBA00022679"/>
    </source>
</evidence>
<dbReference type="InterPro" id="IPR053149">
    <property type="entry name" value="TPK"/>
</dbReference>
<gene>
    <name evidence="7" type="ORF">D5281_03880</name>
</gene>
<evidence type="ECO:0000256" key="2">
    <source>
        <dbReference type="ARBA" id="ARBA00022741"/>
    </source>
</evidence>
<dbReference type="RefSeq" id="WP_160558827.1">
    <property type="nucleotide sequence ID" value="NZ_QZDT01000003.1"/>
</dbReference>
<dbReference type="InterPro" id="IPR007371">
    <property type="entry name" value="TPK_catalytic"/>
</dbReference>
<dbReference type="SUPFAM" id="SSF63862">
    <property type="entry name" value="Thiamin pyrophosphokinase, substrate-binding domain"/>
    <property type="match status" value="1"/>
</dbReference>
<evidence type="ECO:0000313" key="8">
    <source>
        <dbReference type="Proteomes" id="UP001154420"/>
    </source>
</evidence>
<evidence type="ECO:0000313" key="7">
    <source>
        <dbReference type="EMBL" id="NBJ91752.1"/>
    </source>
</evidence>
<dbReference type="Pfam" id="PF04265">
    <property type="entry name" value="TPK_B1_binding"/>
    <property type="match status" value="1"/>
</dbReference>
<dbReference type="GO" id="GO:0006772">
    <property type="term" value="P:thiamine metabolic process"/>
    <property type="evidence" value="ECO:0007669"/>
    <property type="project" value="UniProtKB-UniRule"/>
</dbReference>
<keyword evidence="3" id="KW-0418">Kinase</keyword>
<dbReference type="Pfam" id="PF04263">
    <property type="entry name" value="TPK_catalytic"/>
    <property type="match status" value="1"/>
</dbReference>
<keyword evidence="1 7" id="KW-0808">Transferase</keyword>
<keyword evidence="2" id="KW-0547">Nucleotide-binding</keyword>
<dbReference type="AlphaFoldDB" id="A0A9X5GS60"/>
<accession>A0A9X5GS60</accession>
<dbReference type="PANTHER" id="PTHR41299:SF1">
    <property type="entry name" value="THIAMINE PYROPHOSPHOKINASE"/>
    <property type="match status" value="1"/>
</dbReference>
<dbReference type="GO" id="GO:0004788">
    <property type="term" value="F:thiamine diphosphokinase activity"/>
    <property type="evidence" value="ECO:0007669"/>
    <property type="project" value="UniProtKB-UniRule"/>
</dbReference>
<reference evidence="7" key="1">
    <citation type="submission" date="2018-09" db="EMBL/GenBank/DDBJ databases">
        <title>Murine metabolic-syndrome-specific gut microbial biobank.</title>
        <authorList>
            <person name="Liu C."/>
        </authorList>
    </citation>
    <scope>NUCLEOTIDE SEQUENCE</scope>
    <source>
        <strain evidence="7">D42-62</strain>
    </source>
</reference>
<dbReference type="InterPro" id="IPR036371">
    <property type="entry name" value="TPK_B1-bd_sf"/>
</dbReference>
<dbReference type="Proteomes" id="UP001154420">
    <property type="component" value="Unassembled WGS sequence"/>
</dbReference>
<feature type="domain" description="Thiamin pyrophosphokinase thiamin-binding" evidence="6">
    <location>
        <begin position="133"/>
        <end position="198"/>
    </location>
</feature>
<keyword evidence="8" id="KW-1185">Reference proteome</keyword>
<dbReference type="SMART" id="SM00983">
    <property type="entry name" value="TPK_B1_binding"/>
    <property type="match status" value="1"/>
</dbReference>
<evidence type="ECO:0000256" key="3">
    <source>
        <dbReference type="ARBA" id="ARBA00022777"/>
    </source>
</evidence>
<dbReference type="NCBIfam" id="TIGR01378">
    <property type="entry name" value="thi_PPkinase"/>
    <property type="match status" value="1"/>
</dbReference>
<keyword evidence="4" id="KW-0067">ATP-binding</keyword>
<protein>
    <recommendedName>
        <fullName evidence="5">Thiamine diphosphokinase</fullName>
        <ecNumber evidence="5">2.7.6.2</ecNumber>
    </recommendedName>
</protein>
<dbReference type="EMBL" id="QZDT01000003">
    <property type="protein sequence ID" value="NBJ91752.1"/>
    <property type="molecule type" value="Genomic_DNA"/>
</dbReference>
<dbReference type="GO" id="GO:0009229">
    <property type="term" value="P:thiamine diphosphate biosynthetic process"/>
    <property type="evidence" value="ECO:0007669"/>
    <property type="project" value="InterPro"/>
</dbReference>
<dbReference type="CDD" id="cd07995">
    <property type="entry name" value="TPK"/>
    <property type="match status" value="1"/>
</dbReference>
<proteinExistence type="predicted"/>
<dbReference type="InterPro" id="IPR007373">
    <property type="entry name" value="Thiamin_PyroPKinase_B1-bd"/>
</dbReference>
<evidence type="ECO:0000256" key="4">
    <source>
        <dbReference type="ARBA" id="ARBA00022840"/>
    </source>
</evidence>
<dbReference type="GO" id="GO:0005524">
    <property type="term" value="F:ATP binding"/>
    <property type="evidence" value="ECO:0007669"/>
    <property type="project" value="UniProtKB-KW"/>
</dbReference>
<dbReference type="GO" id="GO:0030975">
    <property type="term" value="F:thiamine binding"/>
    <property type="evidence" value="ECO:0007669"/>
    <property type="project" value="InterPro"/>
</dbReference>
<dbReference type="InterPro" id="IPR036759">
    <property type="entry name" value="TPK_catalytic_sf"/>
</dbReference>
<comment type="caution">
    <text evidence="7">The sequence shown here is derived from an EMBL/GenBank/DDBJ whole genome shotgun (WGS) entry which is preliminary data.</text>
</comment>
<organism evidence="7 8">
    <name type="scientific">Parablautia muri</name>
    <dbReference type="NCBI Taxonomy" id="2320879"/>
    <lineage>
        <taxon>Bacteria</taxon>
        <taxon>Bacillati</taxon>
        <taxon>Bacillota</taxon>
        <taxon>Clostridia</taxon>
        <taxon>Lachnospirales</taxon>
        <taxon>Lachnospiraceae</taxon>
        <taxon>Parablautia</taxon>
    </lineage>
</organism>
<dbReference type="InterPro" id="IPR006282">
    <property type="entry name" value="Thi_PPkinase"/>
</dbReference>